<evidence type="ECO:0000313" key="3">
    <source>
        <dbReference type="Proteomes" id="UP000295598"/>
    </source>
</evidence>
<evidence type="ECO:0000313" key="2">
    <source>
        <dbReference type="EMBL" id="TDB52102.1"/>
    </source>
</evidence>
<accession>A0A4R4JEZ3</accession>
<reference evidence="2 3" key="1">
    <citation type="journal article" date="2019" name="Int. J. Syst. Evol. Microbiol.">
        <title>Photorhabdus khanii subsp. guanajuatensis subsp. nov., isolated from Heterorhabditis atacamensis, and Photorhabdus luminescens subsp. mexicana subsp. nov., isolated from Heterorhabditis mexicana entomopathogenic nematodes.</title>
        <authorList>
            <person name="Machado R.A.R."/>
            <person name="Bruno P."/>
            <person name="Arce C.C.M."/>
            <person name="Liechti N."/>
            <person name="Kohler A."/>
            <person name="Bernal J."/>
            <person name="Bruggmann R."/>
            <person name="Turlings T.C.J."/>
        </authorList>
    </citation>
    <scope>NUCLEOTIDE SEQUENCE [LARGE SCALE GENOMIC DNA]</scope>
    <source>
        <strain evidence="2 3">MEX20-17</strain>
    </source>
</reference>
<evidence type="ECO:0000256" key="1">
    <source>
        <dbReference type="SAM" id="Phobius"/>
    </source>
</evidence>
<dbReference type="RefSeq" id="WP_132355328.1">
    <property type="nucleotide sequence ID" value="NZ_CAWOJO010000030.1"/>
</dbReference>
<proteinExistence type="predicted"/>
<protein>
    <submittedName>
        <fullName evidence="2">Uncharacterized protein</fullName>
    </submittedName>
</protein>
<feature type="transmembrane region" description="Helical" evidence="1">
    <location>
        <begin position="20"/>
        <end position="41"/>
    </location>
</feature>
<dbReference type="EMBL" id="PUJY01000030">
    <property type="protein sequence ID" value="TDB52102.1"/>
    <property type="molecule type" value="Genomic_DNA"/>
</dbReference>
<dbReference type="AlphaFoldDB" id="A0A4R4JEZ3"/>
<keyword evidence="1" id="KW-0472">Membrane</keyword>
<sequence>MNITDKTLLDQDKKPLSHKWFFVFDSQMATGILYLQGGWIILSATSGTSPDNYPIHSVLLGFIPQQLISALCVQ</sequence>
<name>A0A4R4JEZ3_9GAMM</name>
<keyword evidence="1" id="KW-0812">Transmembrane</keyword>
<dbReference type="Proteomes" id="UP000295598">
    <property type="component" value="Unassembled WGS sequence"/>
</dbReference>
<organism evidence="2 3">
    <name type="scientific">Photorhabdus khanii subsp. guanajuatensis</name>
    <dbReference type="NCBI Taxonomy" id="2100166"/>
    <lineage>
        <taxon>Bacteria</taxon>
        <taxon>Pseudomonadati</taxon>
        <taxon>Pseudomonadota</taxon>
        <taxon>Gammaproteobacteria</taxon>
        <taxon>Enterobacterales</taxon>
        <taxon>Morganellaceae</taxon>
        <taxon>Photorhabdus</taxon>
    </lineage>
</organism>
<keyword evidence="1" id="KW-1133">Transmembrane helix</keyword>
<gene>
    <name evidence="2" type="ORF">C5467_16330</name>
</gene>
<comment type="caution">
    <text evidence="2">The sequence shown here is derived from an EMBL/GenBank/DDBJ whole genome shotgun (WGS) entry which is preliminary data.</text>
</comment>